<dbReference type="Pfam" id="PF07277">
    <property type="entry name" value="SapC"/>
    <property type="match status" value="1"/>
</dbReference>
<evidence type="ECO:0008006" key="3">
    <source>
        <dbReference type="Google" id="ProtNLM"/>
    </source>
</evidence>
<protein>
    <recommendedName>
        <fullName evidence="3">Peptidase</fullName>
    </recommendedName>
</protein>
<sequence length="247" mass="26573">MADDAFTLHGNLPLYERVAILDAARHGDCALLPADAPYRFASAAPLIAVTIDEFDRAALDYPILFFAAEREAVIVTGLTADRNLFVAPDGHYAPGAYVPAYLRRHPFTLARREGQDGNVICIDEASERLVPLGTPGAVPLFERGRPSDVVREAIGVCNAVDAAETRTRAFVAMLDDLGLLEPRQAYHSPPGGARMLVVEYDSVSRAKLDALDPPAFARLRQGGALAAIYAHLLSAGNWDVLPLWAAG</sequence>
<evidence type="ECO:0000313" key="2">
    <source>
        <dbReference type="Proteomes" id="UP000094256"/>
    </source>
</evidence>
<evidence type="ECO:0000313" key="1">
    <source>
        <dbReference type="EMBL" id="AOH84507.1"/>
    </source>
</evidence>
<dbReference type="KEGG" id="span:AWL63_11540"/>
<name>A0A1B3ZAQ4_9SPHN</name>
<keyword evidence="2" id="KW-1185">Reference proteome</keyword>
<accession>A0A1B3ZAQ4</accession>
<dbReference type="AlphaFoldDB" id="A0A1B3ZAQ4"/>
<reference evidence="1 2" key="1">
    <citation type="submission" date="2016-01" db="EMBL/GenBank/DDBJ databases">
        <title>Complete genome and mega plasmid sequence of Sphingomonas panacis DCY99 elicits systemic resistance in rice to Xanthomonas oryzae.</title>
        <authorList>
            <person name="Kim Y.J."/>
            <person name="Yang D.C."/>
            <person name="Sing P."/>
        </authorList>
    </citation>
    <scope>NUCLEOTIDE SEQUENCE [LARGE SCALE GENOMIC DNA]</scope>
    <source>
        <strain evidence="1 2">DCY99</strain>
    </source>
</reference>
<dbReference type="OrthoDB" id="9806524at2"/>
<organism evidence="1 2">
    <name type="scientific">Sphingomonas panacis</name>
    <dbReference type="NCBI Taxonomy" id="1560345"/>
    <lineage>
        <taxon>Bacteria</taxon>
        <taxon>Pseudomonadati</taxon>
        <taxon>Pseudomonadota</taxon>
        <taxon>Alphaproteobacteria</taxon>
        <taxon>Sphingomonadales</taxon>
        <taxon>Sphingomonadaceae</taxon>
        <taxon>Sphingomonas</taxon>
    </lineage>
</organism>
<proteinExistence type="predicted"/>
<dbReference type="EMBL" id="CP014168">
    <property type="protein sequence ID" value="AOH84507.1"/>
    <property type="molecule type" value="Genomic_DNA"/>
</dbReference>
<dbReference type="RefSeq" id="WP_069205062.1">
    <property type="nucleotide sequence ID" value="NZ_CP014168.1"/>
</dbReference>
<dbReference type="Proteomes" id="UP000094256">
    <property type="component" value="Chromosome"/>
</dbReference>
<dbReference type="STRING" id="1560345.AWL63_11540"/>
<gene>
    <name evidence="1" type="ORF">AWL63_11540</name>
</gene>
<dbReference type="InterPro" id="IPR010836">
    <property type="entry name" value="SapC"/>
</dbReference>